<dbReference type="SUPFAM" id="SSF48452">
    <property type="entry name" value="TPR-like"/>
    <property type="match status" value="1"/>
</dbReference>
<proteinExistence type="predicted"/>
<gene>
    <name evidence="2" type="ORF">TrST_g2527</name>
</gene>
<dbReference type="EMBL" id="BRXY01000162">
    <property type="protein sequence ID" value="GMH72981.1"/>
    <property type="molecule type" value="Genomic_DNA"/>
</dbReference>
<dbReference type="AlphaFoldDB" id="A0A9W7AHK8"/>
<feature type="region of interest" description="Disordered" evidence="1">
    <location>
        <begin position="703"/>
        <end position="756"/>
    </location>
</feature>
<reference evidence="3" key="1">
    <citation type="journal article" date="2023" name="Commun. Biol.">
        <title>Genome analysis of Parmales, the sister group of diatoms, reveals the evolutionary specialization of diatoms from phago-mixotrophs to photoautotrophs.</title>
        <authorList>
            <person name="Ban H."/>
            <person name="Sato S."/>
            <person name="Yoshikawa S."/>
            <person name="Yamada K."/>
            <person name="Nakamura Y."/>
            <person name="Ichinomiya M."/>
            <person name="Sato N."/>
            <person name="Blanc-Mathieu R."/>
            <person name="Endo H."/>
            <person name="Kuwata A."/>
            <person name="Ogata H."/>
        </authorList>
    </citation>
    <scope>NUCLEOTIDE SEQUENCE [LARGE SCALE GENOMIC DNA]</scope>
    <source>
        <strain evidence="3">NIES 3701</strain>
    </source>
</reference>
<dbReference type="InterPro" id="IPR038375">
    <property type="entry name" value="NDUFAF7_sf"/>
</dbReference>
<dbReference type="Gene3D" id="3.40.50.12710">
    <property type="match status" value="1"/>
</dbReference>
<protein>
    <submittedName>
        <fullName evidence="2">Uncharacterized protein</fullName>
    </submittedName>
</protein>
<dbReference type="InterPro" id="IPR019734">
    <property type="entry name" value="TPR_rpt"/>
</dbReference>
<dbReference type="OrthoDB" id="64915at2759"/>
<keyword evidence="3" id="KW-1185">Reference proteome</keyword>
<dbReference type="SMART" id="SM00028">
    <property type="entry name" value="TPR"/>
    <property type="match status" value="1"/>
</dbReference>
<feature type="region of interest" description="Disordered" evidence="1">
    <location>
        <begin position="62"/>
        <end position="82"/>
    </location>
</feature>
<feature type="compositionally biased region" description="Low complexity" evidence="1">
    <location>
        <begin position="73"/>
        <end position="82"/>
    </location>
</feature>
<dbReference type="InterPro" id="IPR011990">
    <property type="entry name" value="TPR-like_helical_dom_sf"/>
</dbReference>
<organism evidence="2 3">
    <name type="scientific">Triparma strigata</name>
    <dbReference type="NCBI Taxonomy" id="1606541"/>
    <lineage>
        <taxon>Eukaryota</taxon>
        <taxon>Sar</taxon>
        <taxon>Stramenopiles</taxon>
        <taxon>Ochrophyta</taxon>
        <taxon>Bolidophyceae</taxon>
        <taxon>Parmales</taxon>
        <taxon>Triparmaceae</taxon>
        <taxon>Triparma</taxon>
    </lineage>
</organism>
<sequence>MVCSKVGMAGGRFSVVQKRQVSNPLTFQKKLFGPCKNEIPGIQLIFNFLLFLAILRPMTSLGNSSSPPPPPGSSDVAVSSVGGPSTVVSGSIPAVGSPSSTVDNPKTHVVSKSAAVDDDEIVKVEKTRVELEEYKQCSESLLWKLMMSFYDRKGVSSWSQGIVPHFITCNAFIGRAYAKVLAGFIDDLYDASNSPPPSPSSPSPDLPHSMNLDPTQPLYIIELGTGAGKFSFFMLKALNEMAETVRFPVSKIVYVMTDFTESNFNFWMTHPVLAPYVESGQLDFAIFDAVNDTSIDLHFAKKTISKEDPTGNPICVVANYLFDTLCHDIFQVKDGDLKEGLISVGSSRKEEPDPLDPEIIKNFNNLYKYENIEPNYYSKGEDEDDGIHLERILAWYKDYFGSNDPSGIGASVLFPIGALRALKHLSAMSKGRAFVISGDKGNNNVDQFRGLMDPHIAVHGSFSLMVNYHAIGAYFTSRGGFALHNPQEEASLKVSCFVLPGVNNIGDEEGTAPFMGEGMERLDNERSRMFPRLRQAFNDYAESFGPNDFFIMQKSVKEDAPNPTLKSVVALLKLGDWDPDVFYKFRDTILNQVGTASSKLRNDLCRGIPRIWENYYQLDKEKDVAFEIGRFFYGIRDFAKALRYYTISSETIGEHHVTFHNMGLCFYSLHMPQDAAEHFQKSINLNANYAKAQSWLQKVQKELGTEKPTTKDPSEGDAGGSPTASSTNNDKDLKVEEITEQVGGVTMTSDGPQVAS</sequence>
<accession>A0A9W7AHK8</accession>
<dbReference type="Proteomes" id="UP001165085">
    <property type="component" value="Unassembled WGS sequence"/>
</dbReference>
<feature type="compositionally biased region" description="Polar residues" evidence="1">
    <location>
        <begin position="746"/>
        <end position="756"/>
    </location>
</feature>
<evidence type="ECO:0000256" key="1">
    <source>
        <dbReference type="SAM" id="MobiDB-lite"/>
    </source>
</evidence>
<evidence type="ECO:0000313" key="3">
    <source>
        <dbReference type="Proteomes" id="UP001165085"/>
    </source>
</evidence>
<dbReference type="Gene3D" id="1.25.40.10">
    <property type="entry name" value="Tetratricopeptide repeat domain"/>
    <property type="match status" value="1"/>
</dbReference>
<evidence type="ECO:0000313" key="2">
    <source>
        <dbReference type="EMBL" id="GMH72981.1"/>
    </source>
</evidence>
<comment type="caution">
    <text evidence="2">The sequence shown here is derived from an EMBL/GenBank/DDBJ whole genome shotgun (WGS) entry which is preliminary data.</text>
</comment>
<name>A0A9W7AHK8_9STRA</name>
<feature type="compositionally biased region" description="Basic and acidic residues" evidence="1">
    <location>
        <begin position="703"/>
        <end position="714"/>
    </location>
</feature>